<protein>
    <recommendedName>
        <fullName evidence="2">Nudix hydrolase domain-containing protein</fullName>
    </recommendedName>
</protein>
<dbReference type="InterPro" id="IPR015797">
    <property type="entry name" value="NUDIX_hydrolase-like_dom_sf"/>
</dbReference>
<dbReference type="EMBL" id="MHOI01000024">
    <property type="protein sequence ID" value="OGZ61248.1"/>
    <property type="molecule type" value="Genomic_DNA"/>
</dbReference>
<comment type="caution">
    <text evidence="3">The sequence shown here is derived from an EMBL/GenBank/DDBJ whole genome shotgun (WGS) entry which is preliminary data.</text>
</comment>
<dbReference type="InterPro" id="IPR000086">
    <property type="entry name" value="NUDIX_hydrolase_dom"/>
</dbReference>
<feature type="transmembrane region" description="Helical" evidence="1">
    <location>
        <begin position="21"/>
        <end position="42"/>
    </location>
</feature>
<evidence type="ECO:0000259" key="2">
    <source>
        <dbReference type="PROSITE" id="PS51462"/>
    </source>
</evidence>
<dbReference type="Proteomes" id="UP000179153">
    <property type="component" value="Unassembled WGS sequence"/>
</dbReference>
<dbReference type="Gene3D" id="3.90.79.10">
    <property type="entry name" value="Nucleoside Triphosphate Pyrophosphohydrolase"/>
    <property type="match status" value="1"/>
</dbReference>
<keyword evidence="1" id="KW-1133">Transmembrane helix</keyword>
<sequence>MDALKNFMFTRAKGHRRIQKAIAMFYYRFLAAKFVNAAYVALFEKTSDGKPAIILGEGWDGVLSIPGGTLEEQDEGPKQGAIREVLEETGITLFVEQLTDMPISDSQRRSLGVPRFSMLYAVPRFGVYHPKASTKNKEIVAFHRLTLEDIMKEKYARRIPGNINGGMFKLARDALFYAQRTFYDESAQG</sequence>
<name>A0A1G2HH95_9BACT</name>
<feature type="domain" description="Nudix hydrolase" evidence="2">
    <location>
        <begin position="33"/>
        <end position="169"/>
    </location>
</feature>
<keyword evidence="1" id="KW-0472">Membrane</keyword>
<dbReference type="CDD" id="cd02883">
    <property type="entry name" value="NUDIX_Hydrolase"/>
    <property type="match status" value="1"/>
</dbReference>
<keyword evidence="1" id="KW-0812">Transmembrane</keyword>
<dbReference type="Pfam" id="PF00293">
    <property type="entry name" value="NUDIX"/>
    <property type="match status" value="1"/>
</dbReference>
<evidence type="ECO:0000256" key="1">
    <source>
        <dbReference type="SAM" id="Phobius"/>
    </source>
</evidence>
<organism evidence="3 4">
    <name type="scientific">Candidatus Spechtbacteria bacterium RIFCSPLOWO2_01_FULL_46_10</name>
    <dbReference type="NCBI Taxonomy" id="1802163"/>
    <lineage>
        <taxon>Bacteria</taxon>
        <taxon>Candidatus Spechtiibacteriota</taxon>
    </lineage>
</organism>
<accession>A0A1G2HH95</accession>
<dbReference type="SUPFAM" id="SSF55811">
    <property type="entry name" value="Nudix"/>
    <property type="match status" value="1"/>
</dbReference>
<dbReference type="PROSITE" id="PS51462">
    <property type="entry name" value="NUDIX"/>
    <property type="match status" value="1"/>
</dbReference>
<evidence type="ECO:0000313" key="3">
    <source>
        <dbReference type="EMBL" id="OGZ61248.1"/>
    </source>
</evidence>
<evidence type="ECO:0000313" key="4">
    <source>
        <dbReference type="Proteomes" id="UP000179153"/>
    </source>
</evidence>
<gene>
    <name evidence="3" type="ORF">A2932_00185</name>
</gene>
<proteinExistence type="predicted"/>
<dbReference type="AlphaFoldDB" id="A0A1G2HH95"/>
<reference evidence="3 4" key="1">
    <citation type="journal article" date="2016" name="Nat. Commun.">
        <title>Thousands of microbial genomes shed light on interconnected biogeochemical processes in an aquifer system.</title>
        <authorList>
            <person name="Anantharaman K."/>
            <person name="Brown C.T."/>
            <person name="Hug L.A."/>
            <person name="Sharon I."/>
            <person name="Castelle C.J."/>
            <person name="Probst A.J."/>
            <person name="Thomas B.C."/>
            <person name="Singh A."/>
            <person name="Wilkins M.J."/>
            <person name="Karaoz U."/>
            <person name="Brodie E.L."/>
            <person name="Williams K.H."/>
            <person name="Hubbard S.S."/>
            <person name="Banfield J.F."/>
        </authorList>
    </citation>
    <scope>NUCLEOTIDE SEQUENCE [LARGE SCALE GENOMIC DNA]</scope>
</reference>